<evidence type="ECO:0000313" key="3">
    <source>
        <dbReference type="Proteomes" id="UP001164745"/>
    </source>
</evidence>
<gene>
    <name evidence="2" type="ORF">OTJ99_000378</name>
</gene>
<dbReference type="PANTHER" id="PTHR37291">
    <property type="entry name" value="5-METHYLCYTOSINE-SPECIFIC RESTRICTION ENZYME B"/>
    <property type="match status" value="1"/>
</dbReference>
<dbReference type="Proteomes" id="UP001164745">
    <property type="component" value="Chromosome"/>
</dbReference>
<dbReference type="InterPro" id="IPR052934">
    <property type="entry name" value="Methyl-DNA_Rec/Restrict_Enz"/>
</dbReference>
<dbReference type="CDD" id="cd00009">
    <property type="entry name" value="AAA"/>
    <property type="match status" value="1"/>
</dbReference>
<proteinExistence type="predicted"/>
<evidence type="ECO:0000259" key="1">
    <source>
        <dbReference type="SMART" id="SM00382"/>
    </source>
</evidence>
<reference evidence="2" key="1">
    <citation type="submission" date="2022-12" db="EMBL/GenBank/DDBJ databases">
        <authorList>
            <person name="Bing R.G."/>
            <person name="Willard D.J."/>
            <person name="Manesh M.J.H."/>
            <person name="Laemthong T."/>
            <person name="Crosby J.R."/>
            <person name="Kelly R.M."/>
        </authorList>
    </citation>
    <scope>NUCLEOTIDE SEQUENCE</scope>
    <source>
        <strain evidence="2">DSM 8991</strain>
    </source>
</reference>
<keyword evidence="3" id="KW-1185">Reference proteome</keyword>
<protein>
    <submittedName>
        <fullName evidence="2">MoxR family ATPase</fullName>
    </submittedName>
</protein>
<dbReference type="InterPro" id="IPR027417">
    <property type="entry name" value="P-loop_NTPase"/>
</dbReference>
<feature type="domain" description="AAA+ ATPase" evidence="1">
    <location>
        <begin position="493"/>
        <end position="665"/>
    </location>
</feature>
<dbReference type="EMBL" id="CP113864">
    <property type="protein sequence ID" value="WAM31896.1"/>
    <property type="molecule type" value="Genomic_DNA"/>
</dbReference>
<dbReference type="SMART" id="SM00382">
    <property type="entry name" value="AAA"/>
    <property type="match status" value="1"/>
</dbReference>
<accession>A0ABY7BJY1</accession>
<sequence>MKVEDVKGKLFQDNYIDIAVEEYLKFKESNEYGEKYKELVLKKLNDYLNNKRITAENVLEVIKEFQNQNPPSGSFVHWKCLFDLFNFAMQDPFKVAELLNFLYEDSANLNLRIKRFIDSAKDYKPRGSFGTPLVGYLLAGYDMRRYPLYKDDAFKDFLESFGIGEFSKDVAEKYYNYYSICEILTDYFVQKGYMKNPSMLDTQDFIFCVTSYKQLMCKIAVKYLYGHAKMLHTFEKDITEFIDYINNLPEDYIAYLKNKYSEKEKVNLIRFEVADMILQNKKITVEDFEKLKNDIQNKSEKNILKSWSDFGILFPFYYDRFKEKVNIELKKIYNALKSIEHFSDFEFKENKYICDFEGPANFGSSICGIALYPKDKETHKTSAQLLFDVSAKGVRYGLYVGSKLQRRINGKTEDIEIITNIEDFSFSKVEEKLVDVFDRFKELNYLEQHNEVSTQEGKKLEISVDFDKTLRIENLFFEDEEVLLKRISTALKSGKHIILIGPPGTGKTKLAKEICKSYGVEYEMVTAMSDWSTYDTIGGYKPDIDGSLFFDEGVFLRLFKDKNSKTLTNKWLIIDEINRADIDKAFGALFSVITGQRVILSFKTKEGENIIVRPQEGDDDIYPKDHEYIVPRDFRIIGTMNTYDKTSLYEMSYAFMRRFAFIPVTIPKNIDGELVEKYLRIWGIEDKSINNISLKEGLAKVWEITNRYRKIGPGIVEDVARYVSIEGDYTSAVILYILPQFEGLLENEIKNFVEELCQSEVDDFAKQKEKLKDFVSDFFGISF</sequence>
<dbReference type="PANTHER" id="PTHR37291:SF1">
    <property type="entry name" value="TYPE IV METHYL-DIRECTED RESTRICTION ENZYME ECOKMCRB SUBUNIT"/>
    <property type="match status" value="1"/>
</dbReference>
<dbReference type="Gene3D" id="3.40.50.300">
    <property type="entry name" value="P-loop containing nucleotide triphosphate hydrolases"/>
    <property type="match status" value="1"/>
</dbReference>
<name>A0ABY7BJY1_9FIRM</name>
<dbReference type="RefSeq" id="WP_045165461.1">
    <property type="nucleotide sequence ID" value="NZ_CP113864.1"/>
</dbReference>
<dbReference type="InterPro" id="IPR011704">
    <property type="entry name" value="ATPase_dyneun-rel_AAA"/>
</dbReference>
<organism evidence="2 3">
    <name type="scientific">Caldicellulosiruptor naganoensis</name>
    <dbReference type="NCBI Taxonomy" id="29324"/>
    <lineage>
        <taxon>Bacteria</taxon>
        <taxon>Bacillati</taxon>
        <taxon>Bacillota</taxon>
        <taxon>Bacillota incertae sedis</taxon>
        <taxon>Caldicellulosiruptorales</taxon>
        <taxon>Caldicellulosiruptoraceae</taxon>
        <taxon>Caldicellulosiruptor</taxon>
    </lineage>
</organism>
<dbReference type="Pfam" id="PF07728">
    <property type="entry name" value="AAA_5"/>
    <property type="match status" value="1"/>
</dbReference>
<evidence type="ECO:0000313" key="2">
    <source>
        <dbReference type="EMBL" id="WAM31896.1"/>
    </source>
</evidence>
<dbReference type="InterPro" id="IPR003593">
    <property type="entry name" value="AAA+_ATPase"/>
</dbReference>
<dbReference type="SUPFAM" id="SSF52540">
    <property type="entry name" value="P-loop containing nucleoside triphosphate hydrolases"/>
    <property type="match status" value="1"/>
</dbReference>